<evidence type="ECO:0000256" key="2">
    <source>
        <dbReference type="ARBA" id="ARBA00023015"/>
    </source>
</evidence>
<dbReference type="InterPro" id="IPR013249">
    <property type="entry name" value="RNA_pol_sigma70_r4_t2"/>
</dbReference>
<feature type="domain" description="RNA polymerase sigma-70 region 2" evidence="5">
    <location>
        <begin position="24"/>
        <end position="91"/>
    </location>
</feature>
<dbReference type="InterPro" id="IPR036388">
    <property type="entry name" value="WH-like_DNA-bd_sf"/>
</dbReference>
<dbReference type="InterPro" id="IPR007627">
    <property type="entry name" value="RNA_pol_sigma70_r2"/>
</dbReference>
<dbReference type="InterPro" id="IPR014327">
    <property type="entry name" value="RNA_pol_sigma70_bacteroid"/>
</dbReference>
<dbReference type="NCBIfam" id="TIGR02937">
    <property type="entry name" value="sigma70-ECF"/>
    <property type="match status" value="1"/>
</dbReference>
<proteinExistence type="inferred from homology"/>
<dbReference type="InterPro" id="IPR013324">
    <property type="entry name" value="RNA_pol_sigma_r3/r4-like"/>
</dbReference>
<dbReference type="InterPro" id="IPR014284">
    <property type="entry name" value="RNA_pol_sigma-70_dom"/>
</dbReference>
<comment type="similarity">
    <text evidence="1">Belongs to the sigma-70 factor family. ECF subfamily.</text>
</comment>
<dbReference type="NCBIfam" id="TIGR02985">
    <property type="entry name" value="Sig70_bacteroi1"/>
    <property type="match status" value="1"/>
</dbReference>
<evidence type="ECO:0000259" key="5">
    <source>
        <dbReference type="Pfam" id="PF04542"/>
    </source>
</evidence>
<reference evidence="7 8" key="1">
    <citation type="submission" date="2022-02" db="EMBL/GenBank/DDBJ databases">
        <authorList>
            <person name="Min J."/>
        </authorList>
    </citation>
    <scope>NUCLEOTIDE SEQUENCE [LARGE SCALE GENOMIC DNA]</scope>
    <source>
        <strain evidence="7 8">GR10-1</strain>
    </source>
</reference>
<dbReference type="InterPro" id="IPR039425">
    <property type="entry name" value="RNA_pol_sigma-70-like"/>
</dbReference>
<keyword evidence="2" id="KW-0805">Transcription regulation</keyword>
<evidence type="ECO:0000313" key="7">
    <source>
        <dbReference type="EMBL" id="MCH5597437.1"/>
    </source>
</evidence>
<dbReference type="SUPFAM" id="SSF88659">
    <property type="entry name" value="Sigma3 and sigma4 domains of RNA polymerase sigma factors"/>
    <property type="match status" value="1"/>
</dbReference>
<feature type="domain" description="RNA polymerase sigma factor 70 region 4 type 2" evidence="6">
    <location>
        <begin position="120"/>
        <end position="168"/>
    </location>
</feature>
<name>A0ABS9SGF6_9BACT</name>
<protein>
    <submittedName>
        <fullName evidence="7">RNA polymerase sigma-70 factor</fullName>
    </submittedName>
</protein>
<dbReference type="EMBL" id="JAKWBL010000001">
    <property type="protein sequence ID" value="MCH5597437.1"/>
    <property type="molecule type" value="Genomic_DNA"/>
</dbReference>
<dbReference type="Gene3D" id="1.10.1740.10">
    <property type="match status" value="1"/>
</dbReference>
<dbReference type="RefSeq" id="WP_240826824.1">
    <property type="nucleotide sequence ID" value="NZ_JAKWBL010000001.1"/>
</dbReference>
<evidence type="ECO:0000256" key="3">
    <source>
        <dbReference type="ARBA" id="ARBA00023082"/>
    </source>
</evidence>
<dbReference type="SUPFAM" id="SSF88946">
    <property type="entry name" value="Sigma2 domain of RNA polymerase sigma factors"/>
    <property type="match status" value="1"/>
</dbReference>
<accession>A0ABS9SGF6</accession>
<dbReference type="Proteomes" id="UP001202248">
    <property type="component" value="Unassembled WGS sequence"/>
</dbReference>
<dbReference type="PANTHER" id="PTHR43133:SF46">
    <property type="entry name" value="RNA POLYMERASE SIGMA-70 FACTOR ECF SUBFAMILY"/>
    <property type="match status" value="1"/>
</dbReference>
<evidence type="ECO:0000259" key="6">
    <source>
        <dbReference type="Pfam" id="PF08281"/>
    </source>
</evidence>
<dbReference type="Pfam" id="PF04542">
    <property type="entry name" value="Sigma70_r2"/>
    <property type="match status" value="1"/>
</dbReference>
<gene>
    <name evidence="7" type="ORF">MKP09_05705</name>
</gene>
<keyword evidence="8" id="KW-1185">Reference proteome</keyword>
<evidence type="ECO:0000256" key="4">
    <source>
        <dbReference type="ARBA" id="ARBA00023163"/>
    </source>
</evidence>
<keyword evidence="3" id="KW-0731">Sigma factor</keyword>
<dbReference type="Pfam" id="PF08281">
    <property type="entry name" value="Sigma70_r4_2"/>
    <property type="match status" value="1"/>
</dbReference>
<evidence type="ECO:0000256" key="1">
    <source>
        <dbReference type="ARBA" id="ARBA00010641"/>
    </source>
</evidence>
<comment type="caution">
    <text evidence="7">The sequence shown here is derived from an EMBL/GenBank/DDBJ whole genome shotgun (WGS) entry which is preliminary data.</text>
</comment>
<dbReference type="Gene3D" id="1.10.10.10">
    <property type="entry name" value="Winged helix-like DNA-binding domain superfamily/Winged helix DNA-binding domain"/>
    <property type="match status" value="1"/>
</dbReference>
<sequence length="192" mass="21904">MKKLIALYITEISINDNQLAFKNLYQHFSSGLISYANTLLRNTQLSEEAVADVFVKVWANRKMLPTINNLSYYLYTATKHTALNYLSSQKKYNYLALEGTGEIFSIQCPETNSIQKENLQQIEAAINALPEKCKLVFRLIKEEGLRYKEVADLLSLSPKTVEAHMTLAYHRISERLEGLLEEFSNIKKASGC</sequence>
<evidence type="ECO:0000313" key="8">
    <source>
        <dbReference type="Proteomes" id="UP001202248"/>
    </source>
</evidence>
<dbReference type="PANTHER" id="PTHR43133">
    <property type="entry name" value="RNA POLYMERASE ECF-TYPE SIGMA FACTO"/>
    <property type="match status" value="1"/>
</dbReference>
<organism evidence="7 8">
    <name type="scientific">Niabella ginsengisoli</name>
    <dbReference type="NCBI Taxonomy" id="522298"/>
    <lineage>
        <taxon>Bacteria</taxon>
        <taxon>Pseudomonadati</taxon>
        <taxon>Bacteroidota</taxon>
        <taxon>Chitinophagia</taxon>
        <taxon>Chitinophagales</taxon>
        <taxon>Chitinophagaceae</taxon>
        <taxon>Niabella</taxon>
    </lineage>
</organism>
<keyword evidence="4" id="KW-0804">Transcription</keyword>
<dbReference type="InterPro" id="IPR013325">
    <property type="entry name" value="RNA_pol_sigma_r2"/>
</dbReference>